<protein>
    <submittedName>
        <fullName evidence="2">Uncharacterized protein</fullName>
    </submittedName>
</protein>
<evidence type="ECO:0000313" key="2">
    <source>
        <dbReference type="EMBL" id="PSJ60488.1"/>
    </source>
</evidence>
<dbReference type="EMBL" id="PXYK01000009">
    <property type="protein sequence ID" value="PSJ60488.1"/>
    <property type="molecule type" value="Genomic_DNA"/>
</dbReference>
<organism evidence="2 3">
    <name type="scientific">Kumtagia ephedrae</name>
    <dbReference type="NCBI Taxonomy" id="2116701"/>
    <lineage>
        <taxon>Bacteria</taxon>
        <taxon>Pseudomonadati</taxon>
        <taxon>Pseudomonadota</taxon>
        <taxon>Alphaproteobacteria</taxon>
        <taxon>Hyphomicrobiales</taxon>
        <taxon>Phyllobacteriaceae</taxon>
        <taxon>Kumtagia</taxon>
    </lineage>
</organism>
<keyword evidence="1" id="KW-0812">Transmembrane</keyword>
<comment type="caution">
    <text evidence="2">The sequence shown here is derived from an EMBL/GenBank/DDBJ whole genome shotgun (WGS) entry which is preliminary data.</text>
</comment>
<name>A0A2P7SDC8_9HYPH</name>
<dbReference type="RefSeq" id="WP_106772213.1">
    <property type="nucleotide sequence ID" value="NZ_PXYK01000009.1"/>
</dbReference>
<evidence type="ECO:0000256" key="1">
    <source>
        <dbReference type="SAM" id="Phobius"/>
    </source>
</evidence>
<dbReference type="Proteomes" id="UP000241229">
    <property type="component" value="Unassembled WGS sequence"/>
</dbReference>
<reference evidence="2 3" key="1">
    <citation type="submission" date="2018-03" db="EMBL/GenBank/DDBJ databases">
        <title>The draft genome of Mesorhizobium sp. 6GN-30.</title>
        <authorList>
            <person name="Liu L."/>
            <person name="Li L."/>
            <person name="Wang T."/>
            <person name="Zhang X."/>
            <person name="Liang L."/>
        </authorList>
    </citation>
    <scope>NUCLEOTIDE SEQUENCE [LARGE SCALE GENOMIC DNA]</scope>
    <source>
        <strain evidence="2 3">6GN30</strain>
    </source>
</reference>
<evidence type="ECO:0000313" key="3">
    <source>
        <dbReference type="Proteomes" id="UP000241229"/>
    </source>
</evidence>
<gene>
    <name evidence="2" type="ORF">C7I84_10915</name>
</gene>
<feature type="transmembrane region" description="Helical" evidence="1">
    <location>
        <begin position="34"/>
        <end position="50"/>
    </location>
</feature>
<sequence>MRGTLARLALAGALALSMTVPGLARHWHSDDTAALVGGLVLGGIAAAAISHDHHHRDQYIPPAPAYQPAAPFSPARGVVCYPREGACYDNDGDFLPSWTHRVF</sequence>
<accession>A0A2P7SDC8</accession>
<proteinExistence type="predicted"/>
<keyword evidence="1" id="KW-1133">Transmembrane helix</keyword>
<keyword evidence="3" id="KW-1185">Reference proteome</keyword>
<keyword evidence="1" id="KW-0472">Membrane</keyword>
<dbReference type="AlphaFoldDB" id="A0A2P7SDC8"/>